<dbReference type="InterPro" id="IPR050925">
    <property type="entry name" value="Rhomboid_protease_S54"/>
</dbReference>
<gene>
    <name evidence="10" type="ORF">TWF718_000511</name>
</gene>
<name>A0AAN8NCC7_9PEZI</name>
<comment type="caution">
    <text evidence="10">The sequence shown here is derived from an EMBL/GenBank/DDBJ whole genome shotgun (WGS) entry which is preliminary data.</text>
</comment>
<evidence type="ECO:0000256" key="4">
    <source>
        <dbReference type="ARBA" id="ARBA00022801"/>
    </source>
</evidence>
<accession>A0AAN8NCC7</accession>
<feature type="transmembrane region" description="Helical" evidence="8">
    <location>
        <begin position="368"/>
        <end position="387"/>
    </location>
</feature>
<feature type="domain" description="Peptidase S54 rhomboid" evidence="9">
    <location>
        <begin position="233"/>
        <end position="419"/>
    </location>
</feature>
<dbReference type="GO" id="GO:0004252">
    <property type="term" value="F:serine-type endopeptidase activity"/>
    <property type="evidence" value="ECO:0007669"/>
    <property type="project" value="InterPro"/>
</dbReference>
<feature type="transmembrane region" description="Helical" evidence="8">
    <location>
        <begin position="399"/>
        <end position="419"/>
    </location>
</feature>
<feature type="transmembrane region" description="Helical" evidence="8">
    <location>
        <begin position="246"/>
        <end position="264"/>
    </location>
</feature>
<dbReference type="GO" id="GO:0016020">
    <property type="term" value="C:membrane"/>
    <property type="evidence" value="ECO:0007669"/>
    <property type="project" value="UniProtKB-SubCell"/>
</dbReference>
<comment type="subcellular location">
    <subcellularLocation>
        <location evidence="1">Membrane</location>
        <topology evidence="1">Multi-pass membrane protein</topology>
    </subcellularLocation>
</comment>
<evidence type="ECO:0000256" key="7">
    <source>
        <dbReference type="SAM" id="MobiDB-lite"/>
    </source>
</evidence>
<keyword evidence="4" id="KW-0378">Hydrolase</keyword>
<evidence type="ECO:0000256" key="1">
    <source>
        <dbReference type="ARBA" id="ARBA00004141"/>
    </source>
</evidence>
<dbReference type="InterPro" id="IPR035952">
    <property type="entry name" value="Rhomboid-like_sf"/>
</dbReference>
<evidence type="ECO:0000313" key="10">
    <source>
        <dbReference type="EMBL" id="KAK6356139.1"/>
    </source>
</evidence>
<evidence type="ECO:0000256" key="5">
    <source>
        <dbReference type="ARBA" id="ARBA00022989"/>
    </source>
</evidence>
<dbReference type="Pfam" id="PF01694">
    <property type="entry name" value="Rhomboid"/>
    <property type="match status" value="1"/>
</dbReference>
<dbReference type="Proteomes" id="UP001313282">
    <property type="component" value="Unassembled WGS sequence"/>
</dbReference>
<feature type="transmembrane region" description="Helical" evidence="8">
    <location>
        <begin position="271"/>
        <end position="290"/>
    </location>
</feature>
<dbReference type="AlphaFoldDB" id="A0AAN8NCC7"/>
<sequence length="444" mass="49067">MNASLGLRLASQLISRPCLYAGARSVPLYTTPLSYLRVATTSRTIWTSVRSPPLTSSVEPSFPSNKSPLTIVRSVSFNRRARASPRTRQAPTLPAPPEPTIAKPATITGAEQEPIRYADYIRPEGSSSEEPIPLPPVSPVQKATSRYISLFGVIFFIVHVLWWAPYLSGYGHASAKDVLGELVWFNKYVAPWQTFTTRWLTFSPAAALERLGLNDSPSAAKGTGQEEPMMTKITQFIIPTVSHARIWHLAFNFFALQALAPTIVRYYGFKRALIAFPLIGSLGLGLMLTADRLFNPYTRMDAAAAIAQYQETNDKRIQERTGASATKEEQDRHWLLGQHCRHALGASGVLSGFLAITAIVNPMAKFELMFIPIGISVRTLFMGFVTFDLVGVGIRGESIGNIGHLTGAAAGILVWALWLRRVKLPDEVRRQLMMGLRRRKMGLD</sequence>
<evidence type="ECO:0000256" key="8">
    <source>
        <dbReference type="SAM" id="Phobius"/>
    </source>
</evidence>
<proteinExistence type="inferred from homology"/>
<dbReference type="Gene3D" id="1.20.1540.10">
    <property type="entry name" value="Rhomboid-like"/>
    <property type="match status" value="1"/>
</dbReference>
<keyword evidence="3 8" id="KW-0812">Transmembrane</keyword>
<feature type="transmembrane region" description="Helical" evidence="8">
    <location>
        <begin position="147"/>
        <end position="164"/>
    </location>
</feature>
<keyword evidence="5 8" id="KW-1133">Transmembrane helix</keyword>
<protein>
    <recommendedName>
        <fullName evidence="9">Peptidase S54 rhomboid domain-containing protein</fullName>
    </recommendedName>
</protein>
<organism evidence="10 11">
    <name type="scientific">Orbilia javanica</name>
    <dbReference type="NCBI Taxonomy" id="47235"/>
    <lineage>
        <taxon>Eukaryota</taxon>
        <taxon>Fungi</taxon>
        <taxon>Dikarya</taxon>
        <taxon>Ascomycota</taxon>
        <taxon>Pezizomycotina</taxon>
        <taxon>Orbiliomycetes</taxon>
        <taxon>Orbiliales</taxon>
        <taxon>Orbiliaceae</taxon>
        <taxon>Orbilia</taxon>
    </lineage>
</organism>
<reference evidence="10 11" key="1">
    <citation type="submission" date="2019-10" db="EMBL/GenBank/DDBJ databases">
        <authorList>
            <person name="Palmer J.M."/>
        </authorList>
    </citation>
    <scope>NUCLEOTIDE SEQUENCE [LARGE SCALE GENOMIC DNA]</scope>
    <source>
        <strain evidence="10 11">TWF718</strain>
    </source>
</reference>
<evidence type="ECO:0000256" key="2">
    <source>
        <dbReference type="ARBA" id="ARBA00009045"/>
    </source>
</evidence>
<dbReference type="EMBL" id="JAVHNR010000001">
    <property type="protein sequence ID" value="KAK6356139.1"/>
    <property type="molecule type" value="Genomic_DNA"/>
</dbReference>
<evidence type="ECO:0000256" key="6">
    <source>
        <dbReference type="ARBA" id="ARBA00023136"/>
    </source>
</evidence>
<feature type="region of interest" description="Disordered" evidence="7">
    <location>
        <begin position="80"/>
        <end position="103"/>
    </location>
</feature>
<dbReference type="PANTHER" id="PTHR43731:SF14">
    <property type="entry name" value="PRESENILIN-ASSOCIATED RHOMBOID-LIKE PROTEIN, MITOCHONDRIAL"/>
    <property type="match status" value="1"/>
</dbReference>
<dbReference type="InterPro" id="IPR022764">
    <property type="entry name" value="Peptidase_S54_rhomboid_dom"/>
</dbReference>
<evidence type="ECO:0000259" key="9">
    <source>
        <dbReference type="Pfam" id="PF01694"/>
    </source>
</evidence>
<keyword evidence="11" id="KW-1185">Reference proteome</keyword>
<evidence type="ECO:0000313" key="11">
    <source>
        <dbReference type="Proteomes" id="UP001313282"/>
    </source>
</evidence>
<evidence type="ECO:0000256" key="3">
    <source>
        <dbReference type="ARBA" id="ARBA00022692"/>
    </source>
</evidence>
<comment type="similarity">
    <text evidence="2">Belongs to the peptidase S54 family.</text>
</comment>
<feature type="transmembrane region" description="Helical" evidence="8">
    <location>
        <begin position="343"/>
        <end position="361"/>
    </location>
</feature>
<dbReference type="PANTHER" id="PTHR43731">
    <property type="entry name" value="RHOMBOID PROTEASE"/>
    <property type="match status" value="1"/>
</dbReference>
<keyword evidence="6 8" id="KW-0472">Membrane</keyword>
<dbReference type="SUPFAM" id="SSF144091">
    <property type="entry name" value="Rhomboid-like"/>
    <property type="match status" value="1"/>
</dbReference>